<protein>
    <submittedName>
        <fullName evidence="2">Uncharacterized protein</fullName>
    </submittedName>
</protein>
<dbReference type="EMBL" id="SEKV01000029">
    <property type="protein sequence ID" value="TFY68512.1"/>
    <property type="molecule type" value="Genomic_DNA"/>
</dbReference>
<dbReference type="PANTHER" id="PTHR33604:SF3">
    <property type="entry name" value="OSJNBA0004B13.7 PROTEIN"/>
    <property type="match status" value="1"/>
</dbReference>
<evidence type="ECO:0000256" key="1">
    <source>
        <dbReference type="SAM" id="SignalP"/>
    </source>
</evidence>
<keyword evidence="1" id="KW-0732">Signal</keyword>
<dbReference type="InterPro" id="IPR029044">
    <property type="entry name" value="Nucleotide-diphossugar_trans"/>
</dbReference>
<reference evidence="2 3" key="1">
    <citation type="submission" date="2019-01" db="EMBL/GenBank/DDBJ databases">
        <title>Genome sequencing of the rare red list fungi Fomitopsis rosea.</title>
        <authorList>
            <person name="Buettner E."/>
            <person name="Kellner H."/>
        </authorList>
    </citation>
    <scope>NUCLEOTIDE SEQUENCE [LARGE SCALE GENOMIC DNA]</scope>
    <source>
        <strain evidence="2 3">DSM 105464</strain>
    </source>
</reference>
<evidence type="ECO:0000313" key="2">
    <source>
        <dbReference type="EMBL" id="TFY68512.1"/>
    </source>
</evidence>
<dbReference type="Proteomes" id="UP000298390">
    <property type="component" value="Unassembled WGS sequence"/>
</dbReference>
<dbReference type="PANTHER" id="PTHR33604">
    <property type="entry name" value="OSJNBA0004B13.7 PROTEIN"/>
    <property type="match status" value="1"/>
</dbReference>
<sequence length="827" mass="91675">MYALLTLAITTLCLCAFQYALLSGTHAAHIEPPNHAELALRMGEIASRRRNGSEAWDSPHGPPAARLGNLTSLESLSYGEELNVEIPSLTAVLPVTSASIPRLEDQLHTLMTRSDYLSEIVLVPQEALQVECRRSILSILAAADYSTFVELSMTPWLAGLDMDTATFHASKQVTTPFLLVLDEDGLEDIDERGQDALTLLSPFSSAVPIGPRGMASTTGSDPACLSASEVPQPAAFLIPPFVAPTRLFLDSGLDAGRRHTDNTWRMFGQTISNARSDAVGGFVVGSDNAESGWCQQEAPSEVAPHEDFPPVVQVSVPNIQNKIPEVDPTLNDVCPSGFGSFAILLSSEDDLHTFSPAACQLQRSGHTLHVAVYGNFSVSDSPSSLKLEGCSLDYSTLFAEDHVQHATALLSWLRSIPSPADIIITSLSKQSFPGAALSLSTEVPSNKQVIHIPQDDLPYCDWIGALTLEEFRNWHKPQVAVSVITNDRPHSLSRLLDSLSRAHYFGDALDLRVNLEQTADMETQQIVDDFAWNHGRVFLHRRIIHGGLLPAVVESWYPQSNDSYGLILEDDVELSPLFYGWIKLALLRYGRPEDTSPQLFGISLYQQKHLELRPEGRHSFNARNTFASIGLSDPSTPYLSQIPCSWGAVYFPEHWREFHAYLSFRLSEYAWDADQIVVPGVRSNKWTRSWKKYFIELAYLRGYVMLYPNYADYVSLSTNHLEVGSHVKDVPIETYMRKKRLFLLPLMPLPESNQSSATGLLELPQGQLPAWAELPTLDLLGLVAREKTLQERGYERRAELTGCEDVASAPYDVWDLLCLHDPLLGLQ</sequence>
<feature type="signal peptide" evidence="1">
    <location>
        <begin position="1"/>
        <end position="27"/>
    </location>
</feature>
<dbReference type="SUPFAM" id="SSF53448">
    <property type="entry name" value="Nucleotide-diphospho-sugar transferases"/>
    <property type="match status" value="1"/>
</dbReference>
<evidence type="ECO:0000313" key="3">
    <source>
        <dbReference type="Proteomes" id="UP000298390"/>
    </source>
</evidence>
<comment type="caution">
    <text evidence="2">The sequence shown here is derived from an EMBL/GenBank/DDBJ whole genome shotgun (WGS) entry which is preliminary data.</text>
</comment>
<dbReference type="AlphaFoldDB" id="A0A4Y9Z1X4"/>
<gene>
    <name evidence="2" type="ORF">EVJ58_g958</name>
</gene>
<dbReference type="STRING" id="34475.A0A4Y9Z1X4"/>
<proteinExistence type="predicted"/>
<name>A0A4Y9Z1X4_9APHY</name>
<organism evidence="2 3">
    <name type="scientific">Rhodofomes roseus</name>
    <dbReference type="NCBI Taxonomy" id="34475"/>
    <lineage>
        <taxon>Eukaryota</taxon>
        <taxon>Fungi</taxon>
        <taxon>Dikarya</taxon>
        <taxon>Basidiomycota</taxon>
        <taxon>Agaricomycotina</taxon>
        <taxon>Agaricomycetes</taxon>
        <taxon>Polyporales</taxon>
        <taxon>Rhodofomes</taxon>
    </lineage>
</organism>
<accession>A0A4Y9Z1X4</accession>
<feature type="chain" id="PRO_5021464566" evidence="1">
    <location>
        <begin position="28"/>
        <end position="827"/>
    </location>
</feature>
<dbReference type="Gene3D" id="3.90.550.10">
    <property type="entry name" value="Spore Coat Polysaccharide Biosynthesis Protein SpsA, Chain A"/>
    <property type="match status" value="1"/>
</dbReference>